<keyword evidence="5" id="KW-1185">Reference proteome</keyword>
<keyword evidence="3" id="KW-0520">NAD</keyword>
<dbReference type="InterPro" id="IPR051122">
    <property type="entry name" value="SDR_DHRS6-like"/>
</dbReference>
<protein>
    <submittedName>
        <fullName evidence="4">Putative oxidoreductase</fullName>
    </submittedName>
</protein>
<evidence type="ECO:0000313" key="4">
    <source>
        <dbReference type="EMBL" id="GAF50025.1"/>
    </source>
</evidence>
<evidence type="ECO:0000313" key="5">
    <source>
        <dbReference type="Proteomes" id="UP000019491"/>
    </source>
</evidence>
<dbReference type="PRINTS" id="PR00081">
    <property type="entry name" value="GDHRDH"/>
</dbReference>
<dbReference type="PRINTS" id="PR00080">
    <property type="entry name" value="SDRFAMILY"/>
</dbReference>
<name>X0RG65_RHOWR</name>
<dbReference type="InterPro" id="IPR036291">
    <property type="entry name" value="NAD(P)-bd_dom_sf"/>
</dbReference>
<dbReference type="FunFam" id="3.40.50.720:FF:000084">
    <property type="entry name" value="Short-chain dehydrogenase reductase"/>
    <property type="match status" value="1"/>
</dbReference>
<proteinExistence type="inferred from homology"/>
<dbReference type="PROSITE" id="PS00061">
    <property type="entry name" value="ADH_SHORT"/>
    <property type="match status" value="1"/>
</dbReference>
<comment type="similarity">
    <text evidence="1">Belongs to the short-chain dehydrogenases/reductases (SDR) family.</text>
</comment>
<dbReference type="PANTHER" id="PTHR43477">
    <property type="entry name" value="DIHYDROANTICAPSIN 7-DEHYDROGENASE"/>
    <property type="match status" value="1"/>
</dbReference>
<dbReference type="SUPFAM" id="SSF51735">
    <property type="entry name" value="NAD(P)-binding Rossmann-fold domains"/>
    <property type="match status" value="1"/>
</dbReference>
<sequence length="242" mass="25226">MAGKVAVVTAAGQGIGRAVASEYAAQGATVWAVDLKSNMFESAPQPGSISSASLDVTDASAVDAFRSRVGRIDVLFNGVGMVHTGSILDCSQDTIENAFRINVISMHHMISAFLPEMVQARGGSIVNMSSIQSSVRGFPDRYAYSTTKAAIIGLTKSVAADFAASGIRCNAICPSAVDTPSMRERIEDTDDPAATYERFAARQPVGRMGTPRDIASMAVYLGSDESSFVTGSAVLIDGGATN</sequence>
<dbReference type="AlphaFoldDB" id="X0RG65"/>
<gene>
    <name evidence="4" type="ORF">RW1_094_00650</name>
</gene>
<dbReference type="Pfam" id="PF13561">
    <property type="entry name" value="adh_short_C2"/>
    <property type="match status" value="1"/>
</dbReference>
<comment type="caution">
    <text evidence="4">The sequence shown here is derived from an EMBL/GenBank/DDBJ whole genome shotgun (WGS) entry which is preliminary data.</text>
</comment>
<accession>X0RG65</accession>
<reference evidence="4 5" key="1">
    <citation type="submission" date="2014-02" db="EMBL/GenBank/DDBJ databases">
        <title>Whole genome shotgun sequence of Rhodococcus wratislaviensis NBRC 100605.</title>
        <authorList>
            <person name="Hosoyama A."/>
            <person name="Tsuchikane K."/>
            <person name="Yoshida I."/>
            <person name="Ohji S."/>
            <person name="Ichikawa N."/>
            <person name="Yamazoe A."/>
            <person name="Fujita N."/>
        </authorList>
    </citation>
    <scope>NUCLEOTIDE SEQUENCE [LARGE SCALE GENOMIC DNA]</scope>
    <source>
        <strain evidence="4 5">NBRC 100605</strain>
    </source>
</reference>
<dbReference type="Gene3D" id="3.40.50.720">
    <property type="entry name" value="NAD(P)-binding Rossmann-like Domain"/>
    <property type="match status" value="1"/>
</dbReference>
<evidence type="ECO:0000256" key="3">
    <source>
        <dbReference type="ARBA" id="ARBA00023027"/>
    </source>
</evidence>
<dbReference type="GO" id="GO:0016491">
    <property type="term" value="F:oxidoreductase activity"/>
    <property type="evidence" value="ECO:0007669"/>
    <property type="project" value="UniProtKB-KW"/>
</dbReference>
<dbReference type="Proteomes" id="UP000019491">
    <property type="component" value="Unassembled WGS sequence"/>
</dbReference>
<evidence type="ECO:0000256" key="2">
    <source>
        <dbReference type="ARBA" id="ARBA00023002"/>
    </source>
</evidence>
<dbReference type="EMBL" id="BAWF01000094">
    <property type="protein sequence ID" value="GAF50025.1"/>
    <property type="molecule type" value="Genomic_DNA"/>
</dbReference>
<dbReference type="InterPro" id="IPR002347">
    <property type="entry name" value="SDR_fam"/>
</dbReference>
<dbReference type="PANTHER" id="PTHR43477:SF4">
    <property type="entry name" value="DEHYDROGENASE_REDUCTASE SDR FAMILY MEMBER 6"/>
    <property type="match status" value="1"/>
</dbReference>
<dbReference type="InterPro" id="IPR020904">
    <property type="entry name" value="Sc_DH/Rdtase_CS"/>
</dbReference>
<keyword evidence="2" id="KW-0560">Oxidoreductase</keyword>
<evidence type="ECO:0000256" key="1">
    <source>
        <dbReference type="ARBA" id="ARBA00006484"/>
    </source>
</evidence>
<organism evidence="4 5">
    <name type="scientific">Rhodococcus wratislaviensis NBRC 100605</name>
    <dbReference type="NCBI Taxonomy" id="1219028"/>
    <lineage>
        <taxon>Bacteria</taxon>
        <taxon>Bacillati</taxon>
        <taxon>Actinomycetota</taxon>
        <taxon>Actinomycetes</taxon>
        <taxon>Mycobacteriales</taxon>
        <taxon>Nocardiaceae</taxon>
        <taxon>Rhodococcus</taxon>
    </lineage>
</organism>